<dbReference type="AlphaFoldDB" id="A0A814NUQ0"/>
<feature type="compositionally biased region" description="Basic residues" evidence="1">
    <location>
        <begin position="1"/>
        <end position="13"/>
    </location>
</feature>
<evidence type="ECO:0000313" key="2">
    <source>
        <dbReference type="EMBL" id="CAF1036890.1"/>
    </source>
</evidence>
<feature type="compositionally biased region" description="Low complexity" evidence="1">
    <location>
        <begin position="386"/>
        <end position="406"/>
    </location>
</feature>
<gene>
    <name evidence="5" type="ORF">FNK824_LOCUS14427</name>
    <name evidence="4" type="ORF">OTI717_LOCUS12774</name>
    <name evidence="3" type="ORF">RFH988_LOCUS19119</name>
    <name evidence="2" type="ORF">SEV965_LOCUS12615</name>
</gene>
<dbReference type="EMBL" id="CAJNOU010000575">
    <property type="protein sequence ID" value="CAF1036890.1"/>
    <property type="molecule type" value="Genomic_DNA"/>
</dbReference>
<feature type="region of interest" description="Disordered" evidence="1">
    <location>
        <begin position="385"/>
        <end position="406"/>
    </location>
</feature>
<organism evidence="3 6">
    <name type="scientific">Rotaria sordida</name>
    <dbReference type="NCBI Taxonomy" id="392033"/>
    <lineage>
        <taxon>Eukaryota</taxon>
        <taxon>Metazoa</taxon>
        <taxon>Spiralia</taxon>
        <taxon>Gnathifera</taxon>
        <taxon>Rotifera</taxon>
        <taxon>Eurotatoria</taxon>
        <taxon>Bdelloidea</taxon>
        <taxon>Philodinida</taxon>
        <taxon>Philodinidae</taxon>
        <taxon>Rotaria</taxon>
    </lineage>
</organism>
<evidence type="ECO:0000313" key="4">
    <source>
        <dbReference type="EMBL" id="CAF3704720.1"/>
    </source>
</evidence>
<comment type="caution">
    <text evidence="3">The sequence shown here is derived from an EMBL/GenBank/DDBJ whole genome shotgun (WGS) entry which is preliminary data.</text>
</comment>
<dbReference type="Proteomes" id="UP000663889">
    <property type="component" value="Unassembled WGS sequence"/>
</dbReference>
<feature type="region of interest" description="Disordered" evidence="1">
    <location>
        <begin position="1"/>
        <end position="94"/>
    </location>
</feature>
<accession>A0A814NUQ0</accession>
<feature type="region of interest" description="Disordered" evidence="1">
    <location>
        <begin position="487"/>
        <end position="510"/>
    </location>
</feature>
<dbReference type="EMBL" id="CAJNOO010001106">
    <property type="protein sequence ID" value="CAF1097211.1"/>
    <property type="molecule type" value="Genomic_DNA"/>
</dbReference>
<sequence length="549" mass="61703">MSSGRKQQKKRQRQSSPPPPPSFKSHLAQRFQRLRSGQRDLWADDDNTTTQKRKQSKTTNNKRTYITLSDSDEEQSSQRRLRNTKSGKKLSRNHDENINKNTTCLICSILSQLSSYNCCSEHLSILKNHTDHQQQTTNSSWLPNKVMIVPVTDEIIQHYLDPQQIYNLRTQTTSTSITNKKTSEHSTSTLKSLNKSTMTLDLSDIEQSEKNIPKLAIHSSHMDIEPLASTIVIESACSNSETIQPDLITTTVTSSSPISTINNIEKITTIDKNSLQQSPIEMIVIDDTPTDNQQEHTTIKSMNNNKPIDPWIPISDEVDAALEHVLIQIDSSNETPLEFTPTTARRTDTETMAALLPKIPLKQGRFRSGKPIMNRSISNAANEYRPLSTTQSSPLPTSVTTTTTTNHSLSMTTNVEKKSSISCQTSNNSENLTDNRNAVVTGCILTQDETNRHDNIPVTTIQNLHSISVINENPNIEIEIDRLNEERNVTSSTTNERTPARISYRTNPDGTQVRISRPPLPTNRQSPFFSSLRRTSTDVTSIQPNTKQM</sequence>
<proteinExistence type="predicted"/>
<name>A0A814NUQ0_9BILA</name>
<evidence type="ECO:0000313" key="6">
    <source>
        <dbReference type="Proteomes" id="UP000663882"/>
    </source>
</evidence>
<dbReference type="EMBL" id="CAJOAX010001311">
    <property type="protein sequence ID" value="CAF3704720.1"/>
    <property type="molecule type" value="Genomic_DNA"/>
</dbReference>
<protein>
    <submittedName>
        <fullName evidence="3">Uncharacterized protein</fullName>
    </submittedName>
</protein>
<dbReference type="EMBL" id="CAJOBE010001992">
    <property type="protein sequence ID" value="CAF3790797.1"/>
    <property type="molecule type" value="Genomic_DNA"/>
</dbReference>
<dbReference type="Proteomes" id="UP000663823">
    <property type="component" value="Unassembled WGS sequence"/>
</dbReference>
<evidence type="ECO:0000313" key="3">
    <source>
        <dbReference type="EMBL" id="CAF1097211.1"/>
    </source>
</evidence>
<feature type="compositionally biased region" description="Basic residues" evidence="1">
    <location>
        <begin position="79"/>
        <end position="91"/>
    </location>
</feature>
<dbReference type="Proteomes" id="UP000663882">
    <property type="component" value="Unassembled WGS sequence"/>
</dbReference>
<dbReference type="OrthoDB" id="10050523at2759"/>
<evidence type="ECO:0000256" key="1">
    <source>
        <dbReference type="SAM" id="MobiDB-lite"/>
    </source>
</evidence>
<dbReference type="Proteomes" id="UP000663874">
    <property type="component" value="Unassembled WGS sequence"/>
</dbReference>
<reference evidence="3" key="1">
    <citation type="submission" date="2021-02" db="EMBL/GenBank/DDBJ databases">
        <authorList>
            <person name="Nowell W R."/>
        </authorList>
    </citation>
    <scope>NUCLEOTIDE SEQUENCE</scope>
</reference>
<evidence type="ECO:0000313" key="5">
    <source>
        <dbReference type="EMBL" id="CAF3790797.1"/>
    </source>
</evidence>